<dbReference type="GO" id="GO:0004659">
    <property type="term" value="F:prenyltransferase activity"/>
    <property type="evidence" value="ECO:0007669"/>
    <property type="project" value="UniProtKB-KW"/>
</dbReference>
<feature type="transmembrane region" description="Helical" evidence="10">
    <location>
        <begin position="255"/>
        <end position="280"/>
    </location>
</feature>
<comment type="similarity">
    <text evidence="3">Belongs to the UbiA prenyltransferase family.</text>
</comment>
<feature type="transmembrane region" description="Helical" evidence="10">
    <location>
        <begin position="66"/>
        <end position="84"/>
    </location>
</feature>
<dbReference type="GO" id="GO:0000139">
    <property type="term" value="C:Golgi membrane"/>
    <property type="evidence" value="ECO:0007669"/>
    <property type="project" value="TreeGrafter"/>
</dbReference>
<reference evidence="11" key="1">
    <citation type="journal article" date="2023" name="Mol. Biol. Evol.">
        <title>Third-Generation Sequencing Reveals the Adaptive Role of the Epigenome in Three Deep-Sea Polychaetes.</title>
        <authorList>
            <person name="Perez M."/>
            <person name="Aroh O."/>
            <person name="Sun Y."/>
            <person name="Lan Y."/>
            <person name="Juniper S.K."/>
            <person name="Young C.R."/>
            <person name="Angers B."/>
            <person name="Qian P.Y."/>
        </authorList>
    </citation>
    <scope>NUCLEOTIDE SEQUENCE</scope>
    <source>
        <strain evidence="11">R07B-5</strain>
    </source>
</reference>
<dbReference type="PIRSF" id="PIRSF005355">
    <property type="entry name" value="UBIAD1"/>
    <property type="match status" value="1"/>
</dbReference>
<dbReference type="GO" id="GO:0009234">
    <property type="term" value="P:menaquinone biosynthetic process"/>
    <property type="evidence" value="ECO:0007669"/>
    <property type="project" value="UniProtKB-KW"/>
</dbReference>
<evidence type="ECO:0000256" key="3">
    <source>
        <dbReference type="ARBA" id="ARBA00005985"/>
    </source>
</evidence>
<evidence type="ECO:0000256" key="1">
    <source>
        <dbReference type="ARBA" id="ARBA00004141"/>
    </source>
</evidence>
<dbReference type="EMBL" id="JAODUO010000250">
    <property type="protein sequence ID" value="KAK2184838.1"/>
    <property type="molecule type" value="Genomic_DNA"/>
</dbReference>
<evidence type="ECO:0000256" key="7">
    <source>
        <dbReference type="ARBA" id="ARBA00022692"/>
    </source>
</evidence>
<feature type="transmembrane region" description="Helical" evidence="10">
    <location>
        <begin position="229"/>
        <end position="249"/>
    </location>
</feature>
<dbReference type="InterPro" id="IPR044878">
    <property type="entry name" value="UbiA_sf"/>
</dbReference>
<evidence type="ECO:0000256" key="4">
    <source>
        <dbReference type="ARBA" id="ARBA00022428"/>
    </source>
</evidence>
<evidence type="ECO:0000256" key="5">
    <source>
        <dbReference type="ARBA" id="ARBA00022602"/>
    </source>
</evidence>
<comment type="pathway">
    <text evidence="2">Quinol/quinone metabolism; menaquinone biosynthesis.</text>
</comment>
<dbReference type="InterPro" id="IPR026046">
    <property type="entry name" value="UBIAD1"/>
</dbReference>
<keyword evidence="6" id="KW-0808">Transferase</keyword>
<keyword evidence="8 10" id="KW-1133">Transmembrane helix</keyword>
<evidence type="ECO:0000313" key="11">
    <source>
        <dbReference type="EMBL" id="KAK2184838.1"/>
    </source>
</evidence>
<keyword evidence="9 10" id="KW-0472">Membrane</keyword>
<feature type="transmembrane region" description="Helical" evidence="10">
    <location>
        <begin position="145"/>
        <end position="162"/>
    </location>
</feature>
<dbReference type="PANTHER" id="PTHR13929:SF0">
    <property type="entry name" value="UBIA PRENYLTRANSFERASE DOMAIN-CONTAINING PROTEIN 1"/>
    <property type="match status" value="1"/>
</dbReference>
<evidence type="ECO:0000256" key="8">
    <source>
        <dbReference type="ARBA" id="ARBA00022989"/>
    </source>
</evidence>
<feature type="transmembrane region" description="Helical" evidence="10">
    <location>
        <begin position="116"/>
        <end position="138"/>
    </location>
</feature>
<evidence type="ECO:0008006" key="13">
    <source>
        <dbReference type="Google" id="ProtNLM"/>
    </source>
</evidence>
<dbReference type="CDD" id="cd13962">
    <property type="entry name" value="PT_UbiA_UBIAD1"/>
    <property type="match status" value="1"/>
</dbReference>
<gene>
    <name evidence="11" type="ORF">NP493_250g00008</name>
</gene>
<keyword evidence="7 10" id="KW-0812">Transmembrane</keyword>
<name>A0AAD9NYF9_RIDPI</name>
<feature type="transmembrane region" description="Helical" evidence="10">
    <location>
        <begin position="301"/>
        <end position="321"/>
    </location>
</feature>
<dbReference type="GO" id="GO:0005783">
    <property type="term" value="C:endoplasmic reticulum"/>
    <property type="evidence" value="ECO:0007669"/>
    <property type="project" value="TreeGrafter"/>
</dbReference>
<protein>
    <recommendedName>
        <fullName evidence="13">1,4-dihydroxy-2-naphthoate octaprenyltransferase</fullName>
    </recommendedName>
</protein>
<proteinExistence type="inferred from homology"/>
<dbReference type="Proteomes" id="UP001209878">
    <property type="component" value="Unassembled WGS sequence"/>
</dbReference>
<evidence type="ECO:0000256" key="2">
    <source>
        <dbReference type="ARBA" id="ARBA00004863"/>
    </source>
</evidence>
<evidence type="ECO:0000256" key="10">
    <source>
        <dbReference type="SAM" id="Phobius"/>
    </source>
</evidence>
<dbReference type="GO" id="GO:0042371">
    <property type="term" value="P:vitamin K biosynthetic process"/>
    <property type="evidence" value="ECO:0007669"/>
    <property type="project" value="TreeGrafter"/>
</dbReference>
<dbReference type="Gene3D" id="1.10.357.140">
    <property type="entry name" value="UbiA prenyltransferase"/>
    <property type="match status" value="1"/>
</dbReference>
<evidence type="ECO:0000256" key="9">
    <source>
        <dbReference type="ARBA" id="ARBA00023136"/>
    </source>
</evidence>
<dbReference type="Pfam" id="PF01040">
    <property type="entry name" value="UbiA"/>
    <property type="match status" value="1"/>
</dbReference>
<dbReference type="AlphaFoldDB" id="A0AAD9NYF9"/>
<organism evidence="11 12">
    <name type="scientific">Ridgeia piscesae</name>
    <name type="common">Tubeworm</name>
    <dbReference type="NCBI Taxonomy" id="27915"/>
    <lineage>
        <taxon>Eukaryota</taxon>
        <taxon>Metazoa</taxon>
        <taxon>Spiralia</taxon>
        <taxon>Lophotrochozoa</taxon>
        <taxon>Annelida</taxon>
        <taxon>Polychaeta</taxon>
        <taxon>Sedentaria</taxon>
        <taxon>Canalipalpata</taxon>
        <taxon>Sabellida</taxon>
        <taxon>Siboglinidae</taxon>
        <taxon>Ridgeia</taxon>
    </lineage>
</organism>
<keyword evidence="4" id="KW-0474">Menaquinone biosynthesis</keyword>
<sequence length="325" mass="35431">MNNAKKNEPNGYGSNATESVPSATAWWCPHALRTYVSALRPWSFSVSLTPVVLGSCLAFKTVGSFSVIVFIVTCMTALAVHAAGNVVNTYFDYVRGVDTKKSDDRTLVDGCMEPSAVASLGGILYLIGCAGLLVLVFISPASLEHLALVYFGGLSSSFLYTGGLGLKYIALGDIVIFLTFGPLTVLFAYLSQAGSLSWIPLVYAIPLAFNTEAILHSNNTRDMESDKQAGIITLAIIIGRTASYVLFTFLLFTPYVIFTVIALHFSRWFILPLLTIFVTFKFEREFRRGSLSNMPHMMAVLNMKLGLLYTLACGLADVKYLPGFQ</sequence>
<keyword evidence="12" id="KW-1185">Reference proteome</keyword>
<feature type="transmembrane region" description="Helical" evidence="10">
    <location>
        <begin position="168"/>
        <end position="190"/>
    </location>
</feature>
<keyword evidence="5" id="KW-0637">Prenyltransferase</keyword>
<accession>A0AAD9NYF9</accession>
<dbReference type="InterPro" id="IPR000537">
    <property type="entry name" value="UbiA_prenyltransferase"/>
</dbReference>
<evidence type="ECO:0000256" key="6">
    <source>
        <dbReference type="ARBA" id="ARBA00022679"/>
    </source>
</evidence>
<comment type="caution">
    <text evidence="11">The sequence shown here is derived from an EMBL/GenBank/DDBJ whole genome shotgun (WGS) entry which is preliminary data.</text>
</comment>
<comment type="subcellular location">
    <subcellularLocation>
        <location evidence="1">Membrane</location>
        <topology evidence="1">Multi-pass membrane protein</topology>
    </subcellularLocation>
</comment>
<dbReference type="PANTHER" id="PTHR13929">
    <property type="entry name" value="1,4-DIHYDROXY-2-NAPHTHOATE OCTAPRENYLTRANSFERASE"/>
    <property type="match status" value="1"/>
</dbReference>
<evidence type="ECO:0000313" key="12">
    <source>
        <dbReference type="Proteomes" id="UP001209878"/>
    </source>
</evidence>